<feature type="domain" description="Homing endonuclease LAGLIDADG" evidence="1">
    <location>
        <begin position="245"/>
        <end position="358"/>
    </location>
</feature>
<dbReference type="GO" id="GO:0005739">
    <property type="term" value="C:mitochondrion"/>
    <property type="evidence" value="ECO:0007669"/>
    <property type="project" value="UniProtKB-ARBA"/>
</dbReference>
<keyword evidence="2" id="KW-0255">Endonuclease</keyword>
<keyword evidence="2" id="KW-0540">Nuclease</keyword>
<reference evidence="2" key="1">
    <citation type="submission" date="2017-02" db="EMBL/GenBank/DDBJ databases">
        <title>Fungal Comparative Genomics of Melanconis species and Ophiognomonia clavigignenti-juglandacearum at Different Phylogenetic Distances.</title>
        <authorList>
            <person name="Demers J.E."/>
            <person name="Castlebury L.A."/>
        </authorList>
    </citation>
    <scope>NUCLEOTIDE SEQUENCE</scope>
    <source>
        <strain evidence="2">AR4414</strain>
        <strain evidence="3">MAFF410216</strain>
    </source>
</reference>
<dbReference type="EMBL" id="KY575056">
    <property type="protein sequence ID" value="ATI20354.1"/>
    <property type="molecule type" value="Genomic_DNA"/>
</dbReference>
<dbReference type="AlphaFoldDB" id="A0A291LI06"/>
<dbReference type="EMBL" id="KY575054">
    <property type="protein sequence ID" value="ATI20191.1"/>
    <property type="molecule type" value="Genomic_DNA"/>
</dbReference>
<dbReference type="PANTHER" id="PTHR36181">
    <property type="entry name" value="INTRON-ENCODED ENDONUCLEASE AI3-RELATED"/>
    <property type="match status" value="1"/>
</dbReference>
<feature type="domain" description="Homing endonuclease LAGLIDADG" evidence="1">
    <location>
        <begin position="64"/>
        <end position="165"/>
    </location>
</feature>
<keyword evidence="2" id="KW-0496">Mitochondrion</keyword>
<dbReference type="InterPro" id="IPR051289">
    <property type="entry name" value="LAGLIDADG_Endonuclease"/>
</dbReference>
<protein>
    <submittedName>
        <fullName evidence="2">LAGLIDADG endonuclease</fullName>
    </submittedName>
</protein>
<evidence type="ECO:0000313" key="2">
    <source>
        <dbReference type="EMBL" id="ATI20191.1"/>
    </source>
</evidence>
<sequence length="505" mass="57251">MRNIFNKNINMFAISHNRLFSSSRNYRNGTKNTILSLYTFNAEDVLKSNFTFYEKNLPLFYQWLSGFIDGEGSFQINPLKGKNGVITKFSFIFNINLHIDDLYVLRTISKLLGIGVVTTDIKFGKNLCTFRINKQSELLKLIRILIDNPIKGVKCLDFADFVKAYYLYFNRSSLGSPNPLGKEDEGGAARSTTLTPKVIAEILSIKNGMNKKRTNFLNAVVTLNGVFGTQESYNLSKIKVTDYWLLGLIEGEGSFHLIRSRIIPGFSLKMVLYQEPIMKAIKDYLVGRLDFDSNSLFKLEGSQLISINYVKSASANSKPQVFLAIENVRILYNYILPYLKSLPFLTNKFKDFNDFTLICYSVYYKTYKYTLIMDLILKLSNNMNNRRLSSYNGVTNTITAEEVGELLLADPICKPLPDGRLINTQTLKLESGLGGSVYEILIEEINTTHQTILVNSLEECASVTGVSRNLLVKRFSEVVDSSFVSEIAIENYKIKRIGVFLGNKV</sequence>
<organism evidence="2">
    <name type="scientific">Juglanconis oblonga</name>
    <dbReference type="NCBI Taxonomy" id="1940568"/>
    <lineage>
        <taxon>Eukaryota</taxon>
        <taxon>Fungi</taxon>
        <taxon>Dikarya</taxon>
        <taxon>Ascomycota</taxon>
        <taxon>Pezizomycotina</taxon>
        <taxon>Sordariomycetes</taxon>
        <taxon>Sordariomycetidae</taxon>
        <taxon>Diaporthales</taxon>
        <taxon>Juglanconidaceae</taxon>
        <taxon>Juglanconis</taxon>
    </lineage>
</organism>
<proteinExistence type="predicted"/>
<accession>A0A291LI06</accession>
<dbReference type="InterPro" id="IPR004860">
    <property type="entry name" value="LAGLIDADG_dom"/>
</dbReference>
<dbReference type="SUPFAM" id="SSF55608">
    <property type="entry name" value="Homing endonucleases"/>
    <property type="match status" value="2"/>
</dbReference>
<gene>
    <name evidence="2" type="primary">orf505</name>
</gene>
<name>A0A291LI06_9PEZI</name>
<keyword evidence="2" id="KW-0378">Hydrolase</keyword>
<dbReference type="PANTHER" id="PTHR36181:SF2">
    <property type="entry name" value="INTRON-ENCODED ENDONUCLEASE AI3-RELATED"/>
    <property type="match status" value="1"/>
</dbReference>
<dbReference type="GO" id="GO:0004519">
    <property type="term" value="F:endonuclease activity"/>
    <property type="evidence" value="ECO:0007669"/>
    <property type="project" value="UniProtKB-KW"/>
</dbReference>
<dbReference type="Gene3D" id="3.10.28.10">
    <property type="entry name" value="Homing endonucleases"/>
    <property type="match status" value="2"/>
</dbReference>
<evidence type="ECO:0000313" key="3">
    <source>
        <dbReference type="EMBL" id="ATI20354.1"/>
    </source>
</evidence>
<dbReference type="InterPro" id="IPR027434">
    <property type="entry name" value="Homing_endonucl"/>
</dbReference>
<dbReference type="Pfam" id="PF00961">
    <property type="entry name" value="LAGLIDADG_1"/>
    <property type="match status" value="2"/>
</dbReference>
<geneLocation type="mitochondrion" evidence="2"/>
<evidence type="ECO:0000259" key="1">
    <source>
        <dbReference type="Pfam" id="PF00961"/>
    </source>
</evidence>